<protein>
    <submittedName>
        <fullName evidence="1">Uncharacterized protein</fullName>
    </submittedName>
</protein>
<reference evidence="1" key="1">
    <citation type="submission" date="2014-11" db="EMBL/GenBank/DDBJ databases">
        <authorList>
            <person name="Amaro Gonzalez C."/>
        </authorList>
    </citation>
    <scope>NUCLEOTIDE SEQUENCE</scope>
</reference>
<proteinExistence type="predicted"/>
<dbReference type="AlphaFoldDB" id="A0A0E9PUF4"/>
<accession>A0A0E9PUF4</accession>
<organism evidence="1">
    <name type="scientific">Anguilla anguilla</name>
    <name type="common">European freshwater eel</name>
    <name type="synonym">Muraena anguilla</name>
    <dbReference type="NCBI Taxonomy" id="7936"/>
    <lineage>
        <taxon>Eukaryota</taxon>
        <taxon>Metazoa</taxon>
        <taxon>Chordata</taxon>
        <taxon>Craniata</taxon>
        <taxon>Vertebrata</taxon>
        <taxon>Euteleostomi</taxon>
        <taxon>Actinopterygii</taxon>
        <taxon>Neopterygii</taxon>
        <taxon>Teleostei</taxon>
        <taxon>Anguilliformes</taxon>
        <taxon>Anguillidae</taxon>
        <taxon>Anguilla</taxon>
    </lineage>
</organism>
<dbReference type="EMBL" id="GBXM01100675">
    <property type="protein sequence ID" value="JAH07902.1"/>
    <property type="molecule type" value="Transcribed_RNA"/>
</dbReference>
<sequence>MHIMWGYQSNCARVIHF</sequence>
<reference evidence="1" key="2">
    <citation type="journal article" date="2015" name="Fish Shellfish Immunol.">
        <title>Early steps in the European eel (Anguilla anguilla)-Vibrio vulnificus interaction in the gills: Role of the RtxA13 toxin.</title>
        <authorList>
            <person name="Callol A."/>
            <person name="Pajuelo D."/>
            <person name="Ebbesson L."/>
            <person name="Teles M."/>
            <person name="MacKenzie S."/>
            <person name="Amaro C."/>
        </authorList>
    </citation>
    <scope>NUCLEOTIDE SEQUENCE</scope>
</reference>
<name>A0A0E9PUF4_ANGAN</name>
<evidence type="ECO:0000313" key="1">
    <source>
        <dbReference type="EMBL" id="JAH07902.1"/>
    </source>
</evidence>